<evidence type="ECO:0000256" key="1">
    <source>
        <dbReference type="SAM" id="MobiDB-lite"/>
    </source>
</evidence>
<gene>
    <name evidence="2" type="ORF">Slin15195_G055040</name>
</gene>
<dbReference type="EMBL" id="CP099421">
    <property type="protein sequence ID" value="USW52185.1"/>
    <property type="molecule type" value="Genomic_DNA"/>
</dbReference>
<feature type="region of interest" description="Disordered" evidence="1">
    <location>
        <begin position="78"/>
        <end position="106"/>
    </location>
</feature>
<dbReference type="Proteomes" id="UP001056384">
    <property type="component" value="Chromosome 4"/>
</dbReference>
<organism evidence="2 3">
    <name type="scientific">Septoria linicola</name>
    <dbReference type="NCBI Taxonomy" id="215465"/>
    <lineage>
        <taxon>Eukaryota</taxon>
        <taxon>Fungi</taxon>
        <taxon>Dikarya</taxon>
        <taxon>Ascomycota</taxon>
        <taxon>Pezizomycotina</taxon>
        <taxon>Dothideomycetes</taxon>
        <taxon>Dothideomycetidae</taxon>
        <taxon>Mycosphaerellales</taxon>
        <taxon>Mycosphaerellaceae</taxon>
        <taxon>Septoria</taxon>
    </lineage>
</organism>
<accession>A0A9Q9EIM5</accession>
<dbReference type="AlphaFoldDB" id="A0A9Q9EIM5"/>
<proteinExistence type="predicted"/>
<sequence length="487" mass="56467">MLLILTWLVATVSLGYFTYFFTNGTVRKRLLLSFNVKTAGTPRRGSGLDTNTASAFYQDNTYASAFPPNRRHASRLLNSSPATQEDQSSDDLESRQALQLSPTTDTANQKKHLHHLTATGFSLRDILELGDFCDYATLSGIALPCAYHEFDIDKALPRPYRPFRWAYHQTMSMTRLEPDWWLELNRDYKATIAWRQQTFEKHGDAVLQTLPGSELAAKELMEMCLQFLCARYPHYFSLNTEDMMLHNEILGNKTDLRATPPMHVLLANVPEDFAIMLRDPTTGLYTFRGGMIMSSLGWSLGTKLGLTLDEIHKPVPDYQEKMQFSMNRYFSKMPTDKPIQRGSWGLEIDKPLFMPPEDPHCKLRQRQDPEHTIDRVHLRVDWQTLRRLPLSGAIVFNFKGLFTPVTEFRDEPYVPSLVLKVLKEGRKGLMEYKDTWHTEHVVVPYLEKCEREQVERGVIEEEWEARTLDEAPFFPGWEEKWERQQGF</sequence>
<dbReference type="Pfam" id="PF11927">
    <property type="entry name" value="HODM_asu-like"/>
    <property type="match status" value="1"/>
</dbReference>
<evidence type="ECO:0000313" key="3">
    <source>
        <dbReference type="Proteomes" id="UP001056384"/>
    </source>
</evidence>
<dbReference type="OrthoDB" id="5043642at2759"/>
<reference evidence="2" key="1">
    <citation type="submission" date="2022-06" db="EMBL/GenBank/DDBJ databases">
        <title>Complete genome sequences of two strains of the flax pathogen Septoria linicola.</title>
        <authorList>
            <person name="Lapalu N."/>
            <person name="Simon A."/>
            <person name="Demenou B."/>
            <person name="Paumier D."/>
            <person name="Guillot M.-P."/>
            <person name="Gout L."/>
            <person name="Valade R."/>
        </authorList>
    </citation>
    <scope>NUCLEOTIDE SEQUENCE</scope>
    <source>
        <strain evidence="2">SE15195</strain>
    </source>
</reference>
<protein>
    <recommendedName>
        <fullName evidence="4">Alpha-1,2-mannosyltransferase</fullName>
    </recommendedName>
</protein>
<keyword evidence="3" id="KW-1185">Reference proteome</keyword>
<dbReference type="InterPro" id="IPR021848">
    <property type="entry name" value="HODM_asu-like"/>
</dbReference>
<name>A0A9Q9EIM5_9PEZI</name>
<evidence type="ECO:0000313" key="2">
    <source>
        <dbReference type="EMBL" id="USW52185.1"/>
    </source>
</evidence>
<feature type="compositionally biased region" description="Polar residues" evidence="1">
    <location>
        <begin position="96"/>
        <end position="106"/>
    </location>
</feature>
<evidence type="ECO:0008006" key="4">
    <source>
        <dbReference type="Google" id="ProtNLM"/>
    </source>
</evidence>